<evidence type="ECO:0000313" key="4">
    <source>
        <dbReference type="Proteomes" id="UP000076502"/>
    </source>
</evidence>
<feature type="domain" description="Thioredoxin" evidence="2">
    <location>
        <begin position="19"/>
        <end position="149"/>
    </location>
</feature>
<accession>A0A154PEH3</accession>
<protein>
    <recommendedName>
        <fullName evidence="2">Thioredoxin domain-containing protein</fullName>
    </recommendedName>
</protein>
<name>A0A154PEH3_DUFNO</name>
<dbReference type="Gene3D" id="3.40.30.10">
    <property type="entry name" value="Glutaredoxin"/>
    <property type="match status" value="8"/>
</dbReference>
<keyword evidence="1" id="KW-0732">Signal</keyword>
<dbReference type="AlphaFoldDB" id="A0A154PEH3"/>
<organism evidence="3 4">
    <name type="scientific">Dufourea novaeangliae</name>
    <name type="common">Sweat bee</name>
    <dbReference type="NCBI Taxonomy" id="178035"/>
    <lineage>
        <taxon>Eukaryota</taxon>
        <taxon>Metazoa</taxon>
        <taxon>Ecdysozoa</taxon>
        <taxon>Arthropoda</taxon>
        <taxon>Hexapoda</taxon>
        <taxon>Insecta</taxon>
        <taxon>Pterygota</taxon>
        <taxon>Neoptera</taxon>
        <taxon>Endopterygota</taxon>
        <taxon>Hymenoptera</taxon>
        <taxon>Apocrita</taxon>
        <taxon>Aculeata</taxon>
        <taxon>Apoidea</taxon>
        <taxon>Anthophila</taxon>
        <taxon>Halictidae</taxon>
        <taxon>Rophitinae</taxon>
        <taxon>Dufourea</taxon>
    </lineage>
</organism>
<dbReference type="InterPro" id="IPR036249">
    <property type="entry name" value="Thioredoxin-like_sf"/>
</dbReference>
<evidence type="ECO:0000313" key="3">
    <source>
        <dbReference type="EMBL" id="KZC09824.1"/>
    </source>
</evidence>
<dbReference type="Pfam" id="PF13848">
    <property type="entry name" value="Thioredoxin_6"/>
    <property type="match status" value="2"/>
</dbReference>
<evidence type="ECO:0000256" key="1">
    <source>
        <dbReference type="SAM" id="SignalP"/>
    </source>
</evidence>
<dbReference type="InterPro" id="IPR013766">
    <property type="entry name" value="Thioredoxin_domain"/>
</dbReference>
<dbReference type="EMBL" id="KQ434878">
    <property type="protein sequence ID" value="KZC09824.1"/>
    <property type="molecule type" value="Genomic_DNA"/>
</dbReference>
<dbReference type="CDD" id="cd02961">
    <property type="entry name" value="PDI_a_family"/>
    <property type="match status" value="5"/>
</dbReference>
<evidence type="ECO:0000259" key="2">
    <source>
        <dbReference type="PROSITE" id="PS51352"/>
    </source>
</evidence>
<dbReference type="Proteomes" id="UP000076502">
    <property type="component" value="Unassembled WGS sequence"/>
</dbReference>
<feature type="chain" id="PRO_5007599511" description="Thioredoxin domain-containing protein" evidence="1">
    <location>
        <begin position="27"/>
        <end position="1003"/>
    </location>
</feature>
<dbReference type="PANTHER" id="PTHR19991">
    <property type="entry name" value="L 2 01289"/>
    <property type="match status" value="1"/>
</dbReference>
<keyword evidence="4" id="KW-1185">Reference proteome</keyword>
<dbReference type="STRING" id="178035.A0A154PEH3"/>
<feature type="non-terminal residue" evidence="3">
    <location>
        <position position="1003"/>
    </location>
</feature>
<feature type="signal peptide" evidence="1">
    <location>
        <begin position="1"/>
        <end position="26"/>
    </location>
</feature>
<gene>
    <name evidence="3" type="ORF">WN55_00470</name>
</gene>
<feature type="domain" description="Thioredoxin" evidence="2">
    <location>
        <begin position="781"/>
        <end position="893"/>
    </location>
</feature>
<sequence length="1003" mass="114912">MGHTKTTIVLLGVLAVICALLGTVDAVARTKPDEPRGKGGHKDAEPVIEEVNAKQLERLLNEKDFVAVYWYARSCTTCDKVLAELEKIDDDTDHFGVDFVKINDKRLAKQYGIKNFPALTYFREKEPIIYEGDLMDEENVLDFLTSLEAMDLPDRIEEVNSKILEKIVEDTDFVAVLFYKPDCKKCLKALQELENIDDEADQLGIGFVKIADEQLADEYNLGPLPVLVYYRHQIPIIYEHELSREEDVLEWLVANKSTGDEEDVIEDVTSKTLQTLIGNIDNLVVLFYDHGDEDSMQVLNELEKIDDDCDKHGIQFVKIDDEKAAKEFGIDSVPAIVYFEKQIPNVYDGDVENEDEILEWLLSQLEKDEIEDVTDEMLDRLIKDGKTLAVLFYDNNDRRSQKVLNELENIDDECDQLGVIFVKIDNADEAKEYGIEKMPSMLYFEKGIPTLYEGNLEDEEKVLKWLEQQQKSDHIEDITDEMLDMVIEKMPHVAVLFYDKDQKKSQKVLAELENIDDDCDQHNIAFVKISDLEEGKEYGIDSFPTLVLFERRIPHVYEGDLMNEDQLLGWLLHQKKHTEIPEVTDEMMEKLIETSPYLAVLFYDKDDKQDIRILNELENIDDELEKEGIVIIRMDNDAEAKEYGIDHLPTLVYFENKIPAIYEGDLLNEDEVLEWLIEQKNTATIEEVTDEILSDLIEEHEYVVAFFNKEGDKKSQKILQELENIDDECEEKDIDFVKISDDGIEKEYDLPGLPALALYRHKFRQVYAGDMMHEEAILEWILELRTQTPDVIESVDRKTLQVLINDVEHLAVFFYDDKCESCPEILEELETIDDDTDKHGIQFVKSNDAKLAAEIGVFSFPALVYYETGVPIMYDGNLKNEERVLEWLIEQKSDGCFYIGMGGKSAKPKIPSYEPYQCCPAKLAHGTKVAKATKISPTAKDRGKAHGAERSDKLGLPALKPINKLTAKDSRKTATVSSGVIKTGTDQKAKKGFFGTGKYLNWL</sequence>
<dbReference type="PANTHER" id="PTHR19991:SF3">
    <property type="entry name" value="LETHAL (2) 01289, ISOFORM F"/>
    <property type="match status" value="1"/>
</dbReference>
<proteinExistence type="predicted"/>
<dbReference type="PROSITE" id="PS51352">
    <property type="entry name" value="THIOREDOXIN_2"/>
    <property type="match status" value="3"/>
</dbReference>
<dbReference type="OrthoDB" id="10264505at2759"/>
<reference evidence="3 4" key="1">
    <citation type="submission" date="2015-07" db="EMBL/GenBank/DDBJ databases">
        <title>The genome of Dufourea novaeangliae.</title>
        <authorList>
            <person name="Pan H."/>
            <person name="Kapheim K."/>
        </authorList>
    </citation>
    <scope>NUCLEOTIDE SEQUENCE [LARGE SCALE GENOMIC DNA]</scope>
    <source>
        <strain evidence="3">0120121106</strain>
        <tissue evidence="3">Whole body</tissue>
    </source>
</reference>
<dbReference type="Pfam" id="PF00085">
    <property type="entry name" value="Thioredoxin"/>
    <property type="match status" value="1"/>
</dbReference>
<dbReference type="SUPFAM" id="SSF52833">
    <property type="entry name" value="Thioredoxin-like"/>
    <property type="match status" value="7"/>
</dbReference>
<feature type="domain" description="Thioredoxin" evidence="2">
    <location>
        <begin position="327"/>
        <end position="471"/>
    </location>
</feature>